<evidence type="ECO:0000313" key="18">
    <source>
        <dbReference type="Proteomes" id="UP000614263"/>
    </source>
</evidence>
<dbReference type="InterPro" id="IPR054127">
    <property type="entry name" value="Pcf11_C"/>
</dbReference>
<evidence type="ECO:0000256" key="14">
    <source>
        <dbReference type="SAM" id="Coils"/>
    </source>
</evidence>
<evidence type="ECO:0000256" key="12">
    <source>
        <dbReference type="ARBA" id="ARBA00068814"/>
    </source>
</evidence>
<evidence type="ECO:0000256" key="9">
    <source>
        <dbReference type="ARBA" id="ARBA00023242"/>
    </source>
</evidence>
<evidence type="ECO:0000256" key="13">
    <source>
        <dbReference type="ARBA" id="ARBA00083113"/>
    </source>
</evidence>
<evidence type="ECO:0000256" key="2">
    <source>
        <dbReference type="ARBA" id="ARBA00022481"/>
    </source>
</evidence>
<dbReference type="SMART" id="SM00582">
    <property type="entry name" value="RPR"/>
    <property type="match status" value="1"/>
</dbReference>
<keyword evidence="5" id="KW-0507">mRNA processing</keyword>
<comment type="function">
    <text evidence="10">Component of pre-mRNA cleavage complex II, which promotes transcription termination by RNA polymerase II.</text>
</comment>
<dbReference type="Pfam" id="PF04818">
    <property type="entry name" value="CID"/>
    <property type="match status" value="1"/>
</dbReference>
<feature type="region of interest" description="Disordered" evidence="15">
    <location>
        <begin position="244"/>
        <end position="648"/>
    </location>
</feature>
<dbReference type="GO" id="GO:0031124">
    <property type="term" value="P:mRNA 3'-end processing"/>
    <property type="evidence" value="ECO:0007669"/>
    <property type="project" value="InterPro"/>
</dbReference>
<evidence type="ECO:0000256" key="1">
    <source>
        <dbReference type="ARBA" id="ARBA00004123"/>
    </source>
</evidence>
<feature type="non-terminal residue" evidence="17">
    <location>
        <position position="1523"/>
    </location>
</feature>
<feature type="region of interest" description="Disordered" evidence="15">
    <location>
        <begin position="884"/>
        <end position="1001"/>
    </location>
</feature>
<dbReference type="InterPro" id="IPR021605">
    <property type="entry name" value="Pcf11_Clp1-ID"/>
</dbReference>
<accession>A0A852BBX7</accession>
<feature type="compositionally biased region" description="Basic residues" evidence="15">
    <location>
        <begin position="469"/>
        <end position="480"/>
    </location>
</feature>
<dbReference type="PANTHER" id="PTHR15921:SF3">
    <property type="entry name" value="PRE-MRNA CLEAVAGE COMPLEX 2 PROTEIN PCF11"/>
    <property type="match status" value="1"/>
</dbReference>
<evidence type="ECO:0000256" key="7">
    <source>
        <dbReference type="ARBA" id="ARBA00022990"/>
    </source>
</evidence>
<protein>
    <recommendedName>
        <fullName evidence="12">Pre-mRNA cleavage complex 2 protein Pcf11</fullName>
    </recommendedName>
    <alternativeName>
        <fullName evidence="13">Pre-mRNA cleavage complex II protein Pcf11</fullName>
    </alternativeName>
</protein>
<dbReference type="GO" id="GO:0005737">
    <property type="term" value="C:cytoplasm"/>
    <property type="evidence" value="ECO:0007669"/>
    <property type="project" value="TreeGrafter"/>
</dbReference>
<keyword evidence="18" id="KW-1185">Reference proteome</keyword>
<evidence type="ECO:0000256" key="10">
    <source>
        <dbReference type="ARBA" id="ARBA00057101"/>
    </source>
</evidence>
<feature type="coiled-coil region" evidence="14">
    <location>
        <begin position="206"/>
        <end position="233"/>
    </location>
</feature>
<comment type="subcellular location">
    <subcellularLocation>
        <location evidence="1">Nucleus</location>
    </subcellularLocation>
</comment>
<reference evidence="17" key="1">
    <citation type="submission" date="2019-10" db="EMBL/GenBank/DDBJ databases">
        <title>Bird 10,000 Genomes (B10K) Project - Family phase.</title>
        <authorList>
            <person name="Zhang G."/>
        </authorList>
    </citation>
    <scope>NUCLEOTIDE SEQUENCE</scope>
    <source>
        <strain evidence="17">B10K-DU-002-57</strain>
        <tissue evidence="17">Muscle</tissue>
    </source>
</reference>
<dbReference type="InterPro" id="IPR048832">
    <property type="entry name" value="PCF11_charged"/>
</dbReference>
<keyword evidence="7" id="KW-0007">Acetylation</keyword>
<organism evidence="17 18">
    <name type="scientific">Chloropsis cyanopogon</name>
    <dbReference type="NCBI Taxonomy" id="1218682"/>
    <lineage>
        <taxon>Eukaryota</taxon>
        <taxon>Metazoa</taxon>
        <taxon>Chordata</taxon>
        <taxon>Craniata</taxon>
        <taxon>Vertebrata</taxon>
        <taxon>Euteleostomi</taxon>
        <taxon>Archelosauria</taxon>
        <taxon>Archosauria</taxon>
        <taxon>Dinosauria</taxon>
        <taxon>Saurischia</taxon>
        <taxon>Theropoda</taxon>
        <taxon>Coelurosauria</taxon>
        <taxon>Aves</taxon>
        <taxon>Neognathae</taxon>
        <taxon>Neoaves</taxon>
        <taxon>Telluraves</taxon>
        <taxon>Australaves</taxon>
        <taxon>Passeriformes</taxon>
        <taxon>Corvoidea</taxon>
        <taxon>Irenidae</taxon>
        <taxon>Chloropsis</taxon>
    </lineage>
</organism>
<feature type="region of interest" description="Disordered" evidence="15">
    <location>
        <begin position="1481"/>
        <end position="1523"/>
    </location>
</feature>
<dbReference type="InterPro" id="IPR045154">
    <property type="entry name" value="PCF11-like"/>
</dbReference>
<feature type="compositionally biased region" description="Basic and acidic residues" evidence="15">
    <location>
        <begin position="1481"/>
        <end position="1495"/>
    </location>
</feature>
<dbReference type="GO" id="GO:0000993">
    <property type="term" value="F:RNA polymerase II complex binding"/>
    <property type="evidence" value="ECO:0007669"/>
    <property type="project" value="InterPro"/>
</dbReference>
<feature type="domain" description="CID" evidence="16">
    <location>
        <begin position="13"/>
        <end position="141"/>
    </location>
</feature>
<dbReference type="InterPro" id="IPR048830">
    <property type="entry name" value="PCF11_helical"/>
</dbReference>
<feature type="region of interest" description="Disordered" evidence="15">
    <location>
        <begin position="160"/>
        <end position="189"/>
    </location>
</feature>
<dbReference type="EMBL" id="WEZZ01028641">
    <property type="protein sequence ID" value="NXP65679.1"/>
    <property type="molecule type" value="Genomic_DNA"/>
</dbReference>
<dbReference type="Pfam" id="PF11526">
    <property type="entry name" value="Pfc11_Clp1_ID"/>
    <property type="match status" value="1"/>
</dbReference>
<keyword evidence="8 14" id="KW-0175">Coiled coil</keyword>
<dbReference type="InterPro" id="IPR006569">
    <property type="entry name" value="CID_dom"/>
</dbReference>
<proteinExistence type="predicted"/>
<feature type="compositionally biased region" description="Basic and acidic residues" evidence="15">
    <location>
        <begin position="306"/>
        <end position="316"/>
    </location>
</feature>
<evidence type="ECO:0000313" key="17">
    <source>
        <dbReference type="EMBL" id="NXP65679.1"/>
    </source>
</evidence>
<gene>
    <name evidence="17" type="primary">Pcf11</name>
    <name evidence="17" type="ORF">CHLCYA_R04428</name>
</gene>
<feature type="compositionally biased region" description="Polar residues" evidence="15">
    <location>
        <begin position="1256"/>
        <end position="1269"/>
    </location>
</feature>
<keyword evidence="4" id="KW-0597">Phosphoprotein</keyword>
<dbReference type="GO" id="GO:0003729">
    <property type="term" value="F:mRNA binding"/>
    <property type="evidence" value="ECO:0007669"/>
    <property type="project" value="InterPro"/>
</dbReference>
<dbReference type="GO" id="GO:0005849">
    <property type="term" value="C:mRNA cleavage factor complex"/>
    <property type="evidence" value="ECO:0007669"/>
    <property type="project" value="InterPro"/>
</dbReference>
<evidence type="ECO:0000259" key="16">
    <source>
        <dbReference type="PROSITE" id="PS51391"/>
    </source>
</evidence>
<evidence type="ECO:0000256" key="3">
    <source>
        <dbReference type="ARBA" id="ARBA00022499"/>
    </source>
</evidence>
<feature type="compositionally biased region" description="Basic residues" evidence="15">
    <location>
        <begin position="488"/>
        <end position="502"/>
    </location>
</feature>
<evidence type="ECO:0000256" key="15">
    <source>
        <dbReference type="SAM" id="MobiDB-lite"/>
    </source>
</evidence>
<feature type="non-terminal residue" evidence="17">
    <location>
        <position position="1"/>
    </location>
</feature>
<feature type="compositionally biased region" description="Basic and acidic residues" evidence="15">
    <location>
        <begin position="422"/>
        <end position="436"/>
    </location>
</feature>
<feature type="compositionally biased region" description="Low complexity" evidence="15">
    <location>
        <begin position="330"/>
        <end position="340"/>
    </location>
</feature>
<name>A0A852BBX7_9CORV</name>
<evidence type="ECO:0000256" key="6">
    <source>
        <dbReference type="ARBA" id="ARBA00022843"/>
    </source>
</evidence>
<dbReference type="FunFam" id="1.25.40.90:FF:000015">
    <property type="entry name" value="Pre-mRNA cleavage complex 2 protein Pcf11"/>
    <property type="match status" value="1"/>
</dbReference>
<feature type="compositionally biased region" description="Basic and acidic residues" evidence="15">
    <location>
        <begin position="372"/>
        <end position="416"/>
    </location>
</feature>
<keyword evidence="6" id="KW-0832">Ubl conjugation</keyword>
<dbReference type="Gene3D" id="1.25.40.90">
    <property type="match status" value="1"/>
</dbReference>
<dbReference type="InterPro" id="IPR047415">
    <property type="entry name" value="Pcf11_CID"/>
</dbReference>
<dbReference type="Pfam" id="PF21936">
    <property type="entry name" value="Pcf11_C"/>
    <property type="match status" value="1"/>
</dbReference>
<comment type="caution">
    <text evidence="17">The sequence shown here is derived from an EMBL/GenBank/DDBJ whole genome shotgun (WGS) entry which is preliminary data.</text>
</comment>
<dbReference type="InterPro" id="IPR048829">
    <property type="entry name" value="PCF11_RFEG_rpt"/>
</dbReference>
<dbReference type="Proteomes" id="UP000614263">
    <property type="component" value="Unassembled WGS sequence"/>
</dbReference>
<dbReference type="PANTHER" id="PTHR15921">
    <property type="entry name" value="PRE-MRNA CLEAVAGE COMPLEX II"/>
    <property type="match status" value="1"/>
</dbReference>
<feature type="compositionally biased region" description="Basic and acidic residues" evidence="15">
    <location>
        <begin position="341"/>
        <end position="360"/>
    </location>
</feature>
<feature type="compositionally biased region" description="Acidic residues" evidence="15">
    <location>
        <begin position="1272"/>
        <end position="1281"/>
    </location>
</feature>
<feature type="compositionally biased region" description="Basic and acidic residues" evidence="15">
    <location>
        <begin position="524"/>
        <end position="563"/>
    </location>
</feature>
<dbReference type="InterPro" id="IPR008942">
    <property type="entry name" value="ENTH_VHS"/>
</dbReference>
<comment type="subunit">
    <text evidence="11">Associates with the phosphorylated CTD domain of POLR2A /RNA polymerase II.</text>
</comment>
<feature type="compositionally biased region" description="Low complexity" evidence="15">
    <location>
        <begin position="991"/>
        <end position="1001"/>
    </location>
</feature>
<dbReference type="Pfam" id="PF20844">
    <property type="entry name" value="PCF11_RFEG_rpt"/>
    <property type="match status" value="2"/>
</dbReference>
<keyword evidence="2" id="KW-0488">Methylation</keyword>
<dbReference type="Pfam" id="PF20827">
    <property type="entry name" value="PCF11_charged"/>
    <property type="match status" value="1"/>
</dbReference>
<feature type="compositionally biased region" description="Gly residues" evidence="15">
    <location>
        <begin position="967"/>
        <end position="987"/>
    </location>
</feature>
<keyword evidence="9" id="KW-0539">Nucleus</keyword>
<evidence type="ECO:0000256" key="5">
    <source>
        <dbReference type="ARBA" id="ARBA00022664"/>
    </source>
</evidence>
<feature type="compositionally biased region" description="Polar residues" evidence="15">
    <location>
        <begin position="171"/>
        <end position="184"/>
    </location>
</feature>
<dbReference type="Pfam" id="PF20845">
    <property type="entry name" value="Pcf11_helical"/>
    <property type="match status" value="1"/>
</dbReference>
<feature type="region of interest" description="Disordered" evidence="15">
    <location>
        <begin position="1256"/>
        <end position="1285"/>
    </location>
</feature>
<evidence type="ECO:0000256" key="8">
    <source>
        <dbReference type="ARBA" id="ARBA00023054"/>
    </source>
</evidence>
<sequence length="1523" mass="167343">MSAPESSAGSSEAREDACRDYQSSLEDLTFNSKPHINMLTILAEENVPFAKDIVSLIEAQIAKAPASEKLPVMYLMDSIVKNVGREYLTAFTKNLVATFICVFEKVDENTRKSLFKLRSTWDDIFPLKKLYALDVRVNSLDPAWPIKPLPPNVNTSSIHVNPKFLNKSPEESNAPTSAVTSGASTPPAVPEIQKNLTQEQLIRQQLLAKQKQLLELQQKKLELELEQTKAQLAVSLSVQQGSSSLASVPAPSKQHMSPTPHMTVKPPHQTAVQSEKNKPSPSPPLHDIKIVNRDPRLNRMGQHSSHTKDQSHRKEFSPSVTNQSETKGNKTAQAEKQSSAKSEKSKASEKTQKKELEQSKAKSKSPSPLKNKLPDTKDSKSQECESTKVSDISKRDPRLKRHLQDKSDGKEEEVKEKRRSTEKKEKEEHKTCEHRLAGSRNKVINGAVQKQDTTTEESEKQGGKQGRSSSRKRSRSRSPKARSPSTHSPKRRERRSPKRRLRSLSPTSSTPKIGKTRQIGPKQSHTEEGTQAARDERNSNKRNVKQEVRDPRRLKKAQEERPQETATQHSAKASPDPKENAENWQGSKSGKRWKSGWEESKNSQQNDEHQGLVKSPHQRHRENWPAGKGILSPRAPKQQHRLSVDANLQIPKELTSASKRELLKKANDRLTSGEITQDEFLMVAHQIRQLFQYQEGKHRCVREEPRSPFTERFKRARYEDPEKAPFPESPGSRFGGIEAKQRISALMEDRPLFDGSPRPAAARVGVDGQGSPFVDGPAAGSSSRIDGPAGQAALRFEGPLVGTGASQFDGPLAGAGGAGALRFDGPPGQLAGSLRFEGPPGQVGGGGPLRFEGPLGPLRFEGPAGQPVGGARFEGPGVGLRFEGPHGQPSGGLRFEGPHGQPMGPRGQPGGGLRFEGPHGQPLGPHGQPGGSLRFEGPHLQPLGPHGQLGGGLRFEGPHGQPMGPHGPSGGGLRFEGPHGPSGGGLRLEGPRGQPGLGPRLIDGPVHQGAGGLRFDGPLGRAGPRFDGCHGAGFDGQPGQLSLLQRFDGIHGQPGPRLAPGQQAQARFETAIPQRFDGPHQPASRFDLPLGLQGARFENVANHPASRLEMSPYGQGGPFVEHPGQGYNGPAHGMQFQRPDIFDGSPGPNFNGPAGPGAQNFPLRAAGHYFEEKGLQGPQYGNFSNMPMGSNQVSLMSAQHGPYGQGQQYLPNPGSFVQNPAGALSHSYPDNHLGQVDVNELFAKLLKTGILKLSKTDSTSAQANETSAQPAAEEEDDDQNEDQNVPDLTNFIVEELRQRYDSVINRLYTGIQCYSCGMRFTTSQTDVYADHLDWHYRQNRTEKDVSRKITHRRWYYSLTDWIEFEEIADLEERAKSQFFEKAHEEVVLKTQEAAKEKEFQSVPAGPAGAVESCEICQEQFEQYWDEEEEEWHLKNAIRVDEKIYHPSCYEDYQNTSSFDCTPSPSKTPSENPLNIMLDIVKQETEESSDSPKIKEEPDDTPPACAEESTPASTEIKTEPEESV</sequence>
<evidence type="ECO:0000256" key="11">
    <source>
        <dbReference type="ARBA" id="ARBA00063659"/>
    </source>
</evidence>
<feature type="compositionally biased region" description="Basic and acidic residues" evidence="15">
    <location>
        <begin position="595"/>
        <end position="611"/>
    </location>
</feature>
<feature type="compositionally biased region" description="Basic and acidic residues" evidence="15">
    <location>
        <begin position="286"/>
        <end position="297"/>
    </location>
</feature>
<dbReference type="GO" id="GO:0006369">
    <property type="term" value="P:termination of RNA polymerase II transcription"/>
    <property type="evidence" value="ECO:0007669"/>
    <property type="project" value="InterPro"/>
</dbReference>
<evidence type="ECO:0000256" key="4">
    <source>
        <dbReference type="ARBA" id="ARBA00022553"/>
    </source>
</evidence>
<dbReference type="CDD" id="cd16982">
    <property type="entry name" value="CID_Pcf11"/>
    <property type="match status" value="1"/>
</dbReference>
<keyword evidence="3" id="KW-1017">Isopeptide bond</keyword>
<dbReference type="PROSITE" id="PS51391">
    <property type="entry name" value="CID"/>
    <property type="match status" value="1"/>
</dbReference>
<dbReference type="SUPFAM" id="SSF48464">
    <property type="entry name" value="ENTH/VHS domain"/>
    <property type="match status" value="1"/>
</dbReference>